<keyword evidence="10" id="KW-0275">Fatty acid biosynthesis</keyword>
<evidence type="ECO:0000256" key="4">
    <source>
        <dbReference type="ARBA" id="ARBA00022692"/>
    </source>
</evidence>
<evidence type="ECO:0000256" key="5">
    <source>
        <dbReference type="ARBA" id="ARBA00022832"/>
    </source>
</evidence>
<dbReference type="GO" id="GO:0006636">
    <property type="term" value="P:unsaturated fatty acid biosynthetic process"/>
    <property type="evidence" value="ECO:0007669"/>
    <property type="project" value="TreeGrafter"/>
</dbReference>
<keyword evidence="5" id="KW-0276">Fatty acid metabolism</keyword>
<evidence type="ECO:0000313" key="11">
    <source>
        <dbReference type="EMBL" id="CAD7460436.1"/>
    </source>
</evidence>
<dbReference type="InterPro" id="IPR015876">
    <property type="entry name" value="Acyl-CoA_DS"/>
</dbReference>
<keyword evidence="6" id="KW-1133">Transmembrane helix</keyword>
<protein>
    <recommendedName>
        <fullName evidence="12">Acyl-CoA Delta(11) desaturase</fullName>
    </recommendedName>
</protein>
<reference evidence="11" key="1">
    <citation type="submission" date="2020-11" db="EMBL/GenBank/DDBJ databases">
        <authorList>
            <person name="Tran Van P."/>
        </authorList>
    </citation>
    <scope>NUCLEOTIDE SEQUENCE</scope>
</reference>
<dbReference type="GO" id="GO:0004768">
    <property type="term" value="F:stearoyl-CoA 9-desaturase activity"/>
    <property type="evidence" value="ECO:0007669"/>
    <property type="project" value="TreeGrafter"/>
</dbReference>
<evidence type="ECO:0000256" key="10">
    <source>
        <dbReference type="ARBA" id="ARBA00023160"/>
    </source>
</evidence>
<comment type="similarity">
    <text evidence="2">Belongs to the fatty acid desaturase type 1 family.</text>
</comment>
<evidence type="ECO:0000256" key="3">
    <source>
        <dbReference type="ARBA" id="ARBA00022516"/>
    </source>
</evidence>
<dbReference type="AlphaFoldDB" id="A0A7R9NY18"/>
<evidence type="ECO:0000256" key="6">
    <source>
        <dbReference type="ARBA" id="ARBA00022989"/>
    </source>
</evidence>
<dbReference type="GO" id="GO:0005506">
    <property type="term" value="F:iron ion binding"/>
    <property type="evidence" value="ECO:0007669"/>
    <property type="project" value="TreeGrafter"/>
</dbReference>
<evidence type="ECO:0000256" key="2">
    <source>
        <dbReference type="ARBA" id="ARBA00009295"/>
    </source>
</evidence>
<keyword evidence="4" id="KW-0812">Transmembrane</keyword>
<gene>
    <name evidence="11" type="ORF">TTEB3V08_LOCUS8366</name>
</gene>
<proteinExistence type="inferred from homology"/>
<accession>A0A7R9NY18</accession>
<keyword evidence="9" id="KW-0472">Membrane</keyword>
<evidence type="ECO:0000256" key="7">
    <source>
        <dbReference type="ARBA" id="ARBA00023002"/>
    </source>
</evidence>
<dbReference type="PANTHER" id="PTHR11351">
    <property type="entry name" value="ACYL-COA DESATURASE"/>
    <property type="match status" value="1"/>
</dbReference>
<keyword evidence="3" id="KW-0444">Lipid biosynthesis</keyword>
<name>A0A7R9NY18_9NEOP</name>
<dbReference type="EMBL" id="OE003696">
    <property type="protein sequence ID" value="CAD7460436.1"/>
    <property type="molecule type" value="Genomic_DNA"/>
</dbReference>
<keyword evidence="7" id="KW-0560">Oxidoreductase</keyword>
<evidence type="ECO:0000256" key="1">
    <source>
        <dbReference type="ARBA" id="ARBA00004141"/>
    </source>
</evidence>
<evidence type="ECO:0000256" key="9">
    <source>
        <dbReference type="ARBA" id="ARBA00023136"/>
    </source>
</evidence>
<dbReference type="GO" id="GO:0005789">
    <property type="term" value="C:endoplasmic reticulum membrane"/>
    <property type="evidence" value="ECO:0007669"/>
    <property type="project" value="TreeGrafter"/>
</dbReference>
<evidence type="ECO:0000256" key="8">
    <source>
        <dbReference type="ARBA" id="ARBA00023098"/>
    </source>
</evidence>
<organism evidence="11">
    <name type="scientific">Timema tahoe</name>
    <dbReference type="NCBI Taxonomy" id="61484"/>
    <lineage>
        <taxon>Eukaryota</taxon>
        <taxon>Metazoa</taxon>
        <taxon>Ecdysozoa</taxon>
        <taxon>Arthropoda</taxon>
        <taxon>Hexapoda</taxon>
        <taxon>Insecta</taxon>
        <taxon>Pterygota</taxon>
        <taxon>Neoptera</taxon>
        <taxon>Polyneoptera</taxon>
        <taxon>Phasmatodea</taxon>
        <taxon>Timematodea</taxon>
        <taxon>Timematoidea</taxon>
        <taxon>Timematidae</taxon>
        <taxon>Timema</taxon>
    </lineage>
</organism>
<comment type="subcellular location">
    <subcellularLocation>
        <location evidence="1">Membrane</location>
        <topology evidence="1">Multi-pass membrane protein</topology>
    </subcellularLocation>
</comment>
<evidence type="ECO:0008006" key="12">
    <source>
        <dbReference type="Google" id="ProtNLM"/>
    </source>
</evidence>
<sequence>MEWASFAYETGPFHSISVQCTPGLSPPTSCHHQVSTAAGYGTTHSDSSQTLMPQFHQHNYYLFRKGSKVASSLSLCSYQSRRCLYWEHSQQAEVTGAMDPQTTYLSVSTGLQSISPVENLAVSLAALGEGWHNYHHVFPWDYKTAELGDYTFNLTTAFIDMFAKIGWAYDLKSVSPDMVKRRVERSGDGSHELWGWGDKDMSEEDRREFEDEDRRWFEKEDPLGKDEKTVVRSAADKHKAV</sequence>
<keyword evidence="8" id="KW-0443">Lipid metabolism</keyword>
<dbReference type="PANTHER" id="PTHR11351:SF61">
    <property type="entry name" value="RH14937P"/>
    <property type="match status" value="1"/>
</dbReference>